<dbReference type="RefSeq" id="WP_168544987.1">
    <property type="nucleotide sequence ID" value="NZ_BAAAKS010000013.1"/>
</dbReference>
<evidence type="ECO:0000313" key="5">
    <source>
        <dbReference type="Proteomes" id="UP000582646"/>
    </source>
</evidence>
<feature type="DNA-binding region" description="H-T-H motif" evidence="2">
    <location>
        <begin position="28"/>
        <end position="47"/>
    </location>
</feature>
<dbReference type="SUPFAM" id="SSF46689">
    <property type="entry name" value="Homeodomain-like"/>
    <property type="match status" value="1"/>
</dbReference>
<evidence type="ECO:0000259" key="3">
    <source>
        <dbReference type="PROSITE" id="PS50977"/>
    </source>
</evidence>
<reference evidence="4 5" key="1">
    <citation type="submission" date="2020-04" db="EMBL/GenBank/DDBJ databases">
        <title>MicrobeNet Type strains.</title>
        <authorList>
            <person name="Nicholson A.C."/>
        </authorList>
    </citation>
    <scope>NUCLEOTIDE SEQUENCE [LARGE SCALE GENOMIC DNA]</scope>
    <source>
        <strain evidence="4 5">DSM 44113</strain>
    </source>
</reference>
<keyword evidence="1 2" id="KW-0238">DNA-binding</keyword>
<gene>
    <name evidence="4" type="ORF">HF999_05925</name>
</gene>
<dbReference type="EMBL" id="JAAXOQ010000006">
    <property type="protein sequence ID" value="NKY17907.1"/>
    <property type="molecule type" value="Genomic_DNA"/>
</dbReference>
<name>A0A846WXH5_9ACTN</name>
<evidence type="ECO:0000256" key="1">
    <source>
        <dbReference type="ARBA" id="ARBA00023125"/>
    </source>
</evidence>
<evidence type="ECO:0000313" key="4">
    <source>
        <dbReference type="EMBL" id="NKY17907.1"/>
    </source>
</evidence>
<proteinExistence type="predicted"/>
<protein>
    <submittedName>
        <fullName evidence="4">TetR family transcriptional regulator</fullName>
    </submittedName>
</protein>
<feature type="domain" description="HTH tetR-type" evidence="3">
    <location>
        <begin position="5"/>
        <end position="65"/>
    </location>
</feature>
<dbReference type="InterPro" id="IPR009057">
    <property type="entry name" value="Homeodomain-like_sf"/>
</dbReference>
<dbReference type="GO" id="GO:0003677">
    <property type="term" value="F:DNA binding"/>
    <property type="evidence" value="ECO:0007669"/>
    <property type="project" value="UniProtKB-UniRule"/>
</dbReference>
<dbReference type="Proteomes" id="UP000582646">
    <property type="component" value="Unassembled WGS sequence"/>
</dbReference>
<sequence>MITAVGPAARILSAYTDLVVERGIRAATLASVATRAELSKSGTLHHFSSMAALQEGLFTELRAQAERDVNTMREAPEGALRYYLRSSLDRQSRLERLVEACVRIAQTGNPDALTVLRECRAGWLNLLESALGDPTLARMALFVGDGLNYNALLSLEENEQVLTPDHVESLTVAFESMYAQRRS</sequence>
<dbReference type="InterPro" id="IPR001647">
    <property type="entry name" value="HTH_TetR"/>
</dbReference>
<organism evidence="4 5">
    <name type="scientific">Tsukamurella spumae</name>
    <dbReference type="NCBI Taxonomy" id="44753"/>
    <lineage>
        <taxon>Bacteria</taxon>
        <taxon>Bacillati</taxon>
        <taxon>Actinomycetota</taxon>
        <taxon>Actinomycetes</taxon>
        <taxon>Mycobacteriales</taxon>
        <taxon>Tsukamurellaceae</taxon>
        <taxon>Tsukamurella</taxon>
    </lineage>
</organism>
<dbReference type="InterPro" id="IPR041479">
    <property type="entry name" value="TetR_CgmR_C"/>
</dbReference>
<dbReference type="AlphaFoldDB" id="A0A846WXH5"/>
<dbReference type="Pfam" id="PF17937">
    <property type="entry name" value="TetR_C_28"/>
    <property type="match status" value="1"/>
</dbReference>
<accession>A0A846WXH5</accession>
<dbReference type="Pfam" id="PF00440">
    <property type="entry name" value="TetR_N"/>
    <property type="match status" value="1"/>
</dbReference>
<dbReference type="Gene3D" id="1.10.357.10">
    <property type="entry name" value="Tetracycline Repressor, domain 2"/>
    <property type="match status" value="1"/>
</dbReference>
<comment type="caution">
    <text evidence="4">The sequence shown here is derived from an EMBL/GenBank/DDBJ whole genome shotgun (WGS) entry which is preliminary data.</text>
</comment>
<evidence type="ECO:0000256" key="2">
    <source>
        <dbReference type="PROSITE-ProRule" id="PRU00335"/>
    </source>
</evidence>
<keyword evidence="5" id="KW-1185">Reference proteome</keyword>
<dbReference type="PROSITE" id="PS50977">
    <property type="entry name" value="HTH_TETR_2"/>
    <property type="match status" value="1"/>
</dbReference>